<evidence type="ECO:0000256" key="18">
    <source>
        <dbReference type="ARBA" id="ARBA00048611"/>
    </source>
</evidence>
<evidence type="ECO:0000256" key="20">
    <source>
        <dbReference type="ARBA" id="ARBA00048921"/>
    </source>
</evidence>
<evidence type="ECO:0000256" key="2">
    <source>
        <dbReference type="ARBA" id="ARBA00022501"/>
    </source>
</evidence>
<dbReference type="AlphaFoldDB" id="A0A8C7X3D5"/>
<dbReference type="Pfam" id="PF00106">
    <property type="entry name" value="adh_short"/>
    <property type="match status" value="1"/>
</dbReference>
<comment type="catalytic activity">
    <reaction evidence="20">
        <text>resolvin D2 + NAD(+) = 16-oxoresolvin D2 + NADH + H(+)</text>
        <dbReference type="Rhea" id="RHEA:53588"/>
        <dbReference type="ChEBI" id="CHEBI:15378"/>
        <dbReference type="ChEBI" id="CHEBI:57540"/>
        <dbReference type="ChEBI" id="CHEBI:57945"/>
        <dbReference type="ChEBI" id="CHEBI:133367"/>
        <dbReference type="ChEBI" id="CHEBI:137498"/>
    </reaction>
    <physiologicalReaction direction="left-to-right" evidence="20">
        <dbReference type="Rhea" id="RHEA:53589"/>
    </physiologicalReaction>
</comment>
<evidence type="ECO:0000256" key="16">
    <source>
        <dbReference type="ARBA" id="ARBA00048393"/>
    </source>
</evidence>
<name>A0A8C7X3D5_9TELE</name>
<comment type="catalytic activity">
    <reaction evidence="19">
        <text>prostaglandin E2 + NAD(+) = 15-oxoprostaglandin E2 + NADH + H(+)</text>
        <dbReference type="Rhea" id="RHEA:11876"/>
        <dbReference type="ChEBI" id="CHEBI:15378"/>
        <dbReference type="ChEBI" id="CHEBI:57400"/>
        <dbReference type="ChEBI" id="CHEBI:57540"/>
        <dbReference type="ChEBI" id="CHEBI:57945"/>
        <dbReference type="ChEBI" id="CHEBI:606564"/>
        <dbReference type="EC" id="1.1.1.141"/>
    </reaction>
    <physiologicalReaction direction="left-to-right" evidence="19">
        <dbReference type="Rhea" id="RHEA:11877"/>
    </physiologicalReaction>
</comment>
<evidence type="ECO:0000256" key="15">
    <source>
        <dbReference type="ARBA" id="ARBA00048170"/>
    </source>
</evidence>
<keyword evidence="2" id="KW-0443">Lipid metabolism</keyword>
<reference evidence="24" key="1">
    <citation type="submission" date="2025-08" db="UniProtKB">
        <authorList>
            <consortium name="Ensembl"/>
        </authorList>
    </citation>
    <scope>IDENTIFICATION</scope>
</reference>
<evidence type="ECO:0000256" key="17">
    <source>
        <dbReference type="ARBA" id="ARBA00048535"/>
    </source>
</evidence>
<evidence type="ECO:0000256" key="14">
    <source>
        <dbReference type="ARBA" id="ARBA00048144"/>
    </source>
</evidence>
<evidence type="ECO:0000256" key="5">
    <source>
        <dbReference type="ARBA" id="ARBA00039060"/>
    </source>
</evidence>
<dbReference type="EC" id="1.1.1.232" evidence="5"/>
<evidence type="ECO:0000256" key="3">
    <source>
        <dbReference type="ARBA" id="ARBA00023002"/>
    </source>
</evidence>
<evidence type="ECO:0000256" key="10">
    <source>
        <dbReference type="ARBA" id="ARBA00047325"/>
    </source>
</evidence>
<evidence type="ECO:0000256" key="21">
    <source>
        <dbReference type="ARBA" id="ARBA00049151"/>
    </source>
</evidence>
<evidence type="ECO:0000256" key="7">
    <source>
        <dbReference type="ARBA" id="ARBA00041812"/>
    </source>
</evidence>
<protein>
    <recommendedName>
        <fullName evidence="6">15-hydroxyprostaglandin dehydrogenase [NAD(+)]</fullName>
        <ecNumber evidence="4">1.1.1.141</ecNumber>
        <ecNumber evidence="5">1.1.1.232</ecNumber>
    </recommendedName>
    <alternativeName>
        <fullName evidence="8">Eicosanoid/docosanoid dehydrogenase [NAD(+)]</fullName>
    </alternativeName>
    <alternativeName>
        <fullName evidence="7">Prostaglandin dehydrogenase 1</fullName>
    </alternativeName>
</protein>
<comment type="catalytic activity">
    <reaction evidence="21">
        <text>(15S)-hydroxy-(5Z,8Z,11Z,13E)-eicosatetraenoate + NAD(+) = 15-oxo-(5Z,8Z,11Z,13E)-eicosatetraenoate + NADH + H(+)</text>
        <dbReference type="Rhea" id="RHEA:23260"/>
        <dbReference type="ChEBI" id="CHEBI:15378"/>
        <dbReference type="ChEBI" id="CHEBI:57409"/>
        <dbReference type="ChEBI" id="CHEBI:57410"/>
        <dbReference type="ChEBI" id="CHEBI:57540"/>
        <dbReference type="ChEBI" id="CHEBI:57945"/>
        <dbReference type="EC" id="1.1.1.232"/>
    </reaction>
    <physiologicalReaction direction="left-to-right" evidence="21">
        <dbReference type="Rhea" id="RHEA:23261"/>
    </physiologicalReaction>
</comment>
<comment type="catalytic activity">
    <reaction evidence="17">
        <text>lipoxin A4 + NAD(+) = 15-oxo-(5S,6R)-dihydroxy-(7E,9E,11Z,13E)-eicosatetraenoate + NADH + H(+)</text>
        <dbReference type="Rhea" id="RHEA:41572"/>
        <dbReference type="ChEBI" id="CHEBI:15378"/>
        <dbReference type="ChEBI" id="CHEBI:57540"/>
        <dbReference type="ChEBI" id="CHEBI:57945"/>
        <dbReference type="ChEBI" id="CHEBI:67026"/>
        <dbReference type="ChEBI" id="CHEBI:78311"/>
    </reaction>
    <physiologicalReaction direction="left-to-right" evidence="17">
        <dbReference type="Rhea" id="RHEA:41573"/>
    </physiologicalReaction>
</comment>
<comment type="catalytic activity">
    <reaction evidence="11">
        <text>resolvin D1 + NAD(+) = 8-oxoresolvin D1 + NADH + H(+)</text>
        <dbReference type="Rhea" id="RHEA:50124"/>
        <dbReference type="ChEBI" id="CHEBI:15378"/>
        <dbReference type="ChEBI" id="CHEBI:57540"/>
        <dbReference type="ChEBI" id="CHEBI:57945"/>
        <dbReference type="ChEBI" id="CHEBI:132079"/>
        <dbReference type="ChEBI" id="CHEBI:132080"/>
    </reaction>
    <physiologicalReaction direction="left-to-right" evidence="11">
        <dbReference type="Rhea" id="RHEA:50125"/>
    </physiologicalReaction>
</comment>
<dbReference type="GO" id="GO:0005737">
    <property type="term" value="C:cytoplasm"/>
    <property type="evidence" value="ECO:0007669"/>
    <property type="project" value="TreeGrafter"/>
</dbReference>
<evidence type="ECO:0000256" key="23">
    <source>
        <dbReference type="RuleBase" id="RU000363"/>
    </source>
</evidence>
<evidence type="ECO:0000256" key="11">
    <source>
        <dbReference type="ARBA" id="ARBA00047672"/>
    </source>
</evidence>
<dbReference type="PRINTS" id="PR00080">
    <property type="entry name" value="SDRFAMILY"/>
</dbReference>
<dbReference type="GO" id="GO:0047034">
    <property type="term" value="F:15-hydroxyicosatetraenoate dehydrogenase activity"/>
    <property type="evidence" value="ECO:0007669"/>
    <property type="project" value="UniProtKB-EC"/>
</dbReference>
<evidence type="ECO:0000256" key="8">
    <source>
        <dbReference type="ARBA" id="ARBA00042026"/>
    </source>
</evidence>
<comment type="catalytic activity">
    <reaction evidence="18">
        <text>prostaglandin A1 + NAD(+) = 15-oxo-prostaglandin A1 + NADH + H(+)</text>
        <dbReference type="Rhea" id="RHEA:41263"/>
        <dbReference type="ChEBI" id="CHEBI:15378"/>
        <dbReference type="ChEBI" id="CHEBI:57398"/>
        <dbReference type="ChEBI" id="CHEBI:57540"/>
        <dbReference type="ChEBI" id="CHEBI:57945"/>
        <dbReference type="ChEBI" id="CHEBI:85072"/>
    </reaction>
    <physiologicalReaction direction="left-to-right" evidence="18">
        <dbReference type="Rhea" id="RHEA:41264"/>
    </physiologicalReaction>
</comment>
<dbReference type="GO" id="GO:0016404">
    <property type="term" value="F:15-hydroxyprostaglandin dehydrogenase (NAD+) activity"/>
    <property type="evidence" value="ECO:0007669"/>
    <property type="project" value="UniProtKB-EC"/>
</dbReference>
<evidence type="ECO:0000256" key="4">
    <source>
        <dbReference type="ARBA" id="ARBA00038968"/>
    </source>
</evidence>
<proteinExistence type="inferred from homology"/>
<accession>A0A8C7X3D5</accession>
<comment type="catalytic activity">
    <reaction evidence="16">
        <text>resolvin D2 + NAD(+) = 7-oxoresolvin D2 + NADH + H(+)</text>
        <dbReference type="Rhea" id="RHEA:53584"/>
        <dbReference type="ChEBI" id="CHEBI:15378"/>
        <dbReference type="ChEBI" id="CHEBI:57540"/>
        <dbReference type="ChEBI" id="CHEBI:57945"/>
        <dbReference type="ChEBI" id="CHEBI:133367"/>
        <dbReference type="ChEBI" id="CHEBI:137497"/>
    </reaction>
    <physiologicalReaction direction="left-to-right" evidence="16">
        <dbReference type="Rhea" id="RHEA:53585"/>
    </physiologicalReaction>
</comment>
<evidence type="ECO:0000256" key="1">
    <source>
        <dbReference type="ARBA" id="ARBA00006484"/>
    </source>
</evidence>
<comment type="catalytic activity">
    <reaction evidence="13">
        <text>15-oxo-(5S,6R)-dihydroxy-(7E,9E,11Z)-eicosatrienoate + NADH + H(+) = (5S,6R,15S)-trihydroxy-(7E,9E,11Z)-eicosatrienoate + NAD(+)</text>
        <dbReference type="Rhea" id="RHEA:41596"/>
        <dbReference type="ChEBI" id="CHEBI:15378"/>
        <dbReference type="ChEBI" id="CHEBI:57540"/>
        <dbReference type="ChEBI" id="CHEBI:57945"/>
        <dbReference type="ChEBI" id="CHEBI:78325"/>
        <dbReference type="ChEBI" id="CHEBI:78329"/>
    </reaction>
    <physiologicalReaction direction="left-to-right" evidence="13">
        <dbReference type="Rhea" id="RHEA:41597"/>
    </physiologicalReaction>
</comment>
<dbReference type="InterPro" id="IPR036291">
    <property type="entry name" value="NAD(P)-bd_dom_sf"/>
</dbReference>
<dbReference type="GO" id="GO:0006693">
    <property type="term" value="P:prostaglandin metabolic process"/>
    <property type="evidence" value="ECO:0007669"/>
    <property type="project" value="UniProtKB-KW"/>
</dbReference>
<evidence type="ECO:0000256" key="19">
    <source>
        <dbReference type="ARBA" id="ARBA00048739"/>
    </source>
</evidence>
<comment type="catalytic activity">
    <reaction evidence="22">
        <text>resolvin E1 + NAD(+) = 18-oxo-resolvin E1 + NADH + H(+)</text>
        <dbReference type="Rhea" id="RHEA:49244"/>
        <dbReference type="ChEBI" id="CHEBI:15378"/>
        <dbReference type="ChEBI" id="CHEBI:57540"/>
        <dbReference type="ChEBI" id="CHEBI:57945"/>
        <dbReference type="ChEBI" id="CHEBI:91000"/>
        <dbReference type="ChEBI" id="CHEBI:91001"/>
    </reaction>
    <physiologicalReaction direction="left-to-right" evidence="22">
        <dbReference type="Rhea" id="RHEA:49245"/>
    </physiologicalReaction>
</comment>
<dbReference type="EC" id="1.1.1.141" evidence="4"/>
<dbReference type="Gene3D" id="3.40.50.720">
    <property type="entry name" value="NAD(P)-binding Rossmann-like Domain"/>
    <property type="match status" value="1"/>
</dbReference>
<reference evidence="24" key="2">
    <citation type="submission" date="2025-09" db="UniProtKB">
        <authorList>
            <consortium name="Ensembl"/>
        </authorList>
    </citation>
    <scope>IDENTIFICATION</scope>
</reference>
<dbReference type="SUPFAM" id="SSF51735">
    <property type="entry name" value="NAD(P)-binding Rossmann-fold domains"/>
    <property type="match status" value="1"/>
</dbReference>
<dbReference type="PRINTS" id="PR00081">
    <property type="entry name" value="GDHRDH"/>
</dbReference>
<comment type="function">
    <text evidence="9">Catalyzes the NAD-dependent dehydrogenation (oxidation) of a broad array of hydroxylated polyunsaturated fatty acids (mainly eicosanoids and docosanoids, including prostaglandins, lipoxins and resolvins), yielding their corresponding keto (oxo) metabolites. Decreases the levels of the pro-proliferative prostaglandins such as prostaglandin E2 (whose activity is increased in cancer because of an increase in the expression of cyclooxygenase 2) and generates oxo-fatty acid products that can profoundly influence cell function by abrogating pro-inflammatory cytokine expression. Converts resolvins E1, D1 and D2 to their oxo products, which represents a mode of resolvin inactivation. Resolvin E1 plays important roles during the resolution phase of acute inflammation, while resolvins D1 and D2 have a unique role in obesity-induced adipose inflammation.</text>
</comment>
<dbReference type="PANTHER" id="PTHR44229:SF5">
    <property type="entry name" value="15-HYDROXYPROSTAGLANDIN DEHYDROGENASE [NAD(+)]"/>
    <property type="match status" value="1"/>
</dbReference>
<evidence type="ECO:0000256" key="9">
    <source>
        <dbReference type="ARBA" id="ARBA00045705"/>
    </source>
</evidence>
<dbReference type="InterPro" id="IPR002347">
    <property type="entry name" value="SDR_fam"/>
</dbReference>
<evidence type="ECO:0000256" key="6">
    <source>
        <dbReference type="ARBA" id="ARBA00040276"/>
    </source>
</evidence>
<evidence type="ECO:0000256" key="13">
    <source>
        <dbReference type="ARBA" id="ARBA00048140"/>
    </source>
</evidence>
<organism evidence="24 25">
    <name type="scientific">Oryzias sinensis</name>
    <name type="common">Chinese medaka</name>
    <dbReference type="NCBI Taxonomy" id="183150"/>
    <lineage>
        <taxon>Eukaryota</taxon>
        <taxon>Metazoa</taxon>
        <taxon>Chordata</taxon>
        <taxon>Craniata</taxon>
        <taxon>Vertebrata</taxon>
        <taxon>Euteleostomi</taxon>
        <taxon>Actinopterygii</taxon>
        <taxon>Neopterygii</taxon>
        <taxon>Teleostei</taxon>
        <taxon>Neoteleostei</taxon>
        <taxon>Acanthomorphata</taxon>
        <taxon>Ovalentaria</taxon>
        <taxon>Atherinomorphae</taxon>
        <taxon>Beloniformes</taxon>
        <taxon>Adrianichthyidae</taxon>
        <taxon>Oryziinae</taxon>
        <taxon>Oryzias</taxon>
    </lineage>
</organism>
<dbReference type="GeneTree" id="ENSGT00940000154593"/>
<comment type="catalytic activity">
    <reaction evidence="15">
        <text>resolvin D1 + NAD(+) = 17-oxoresolvin D1 + NADH + H(+)</text>
        <dbReference type="Rhea" id="RHEA:50128"/>
        <dbReference type="ChEBI" id="CHEBI:15378"/>
        <dbReference type="ChEBI" id="CHEBI:57540"/>
        <dbReference type="ChEBI" id="CHEBI:57945"/>
        <dbReference type="ChEBI" id="CHEBI:132079"/>
        <dbReference type="ChEBI" id="CHEBI:132081"/>
    </reaction>
    <physiologicalReaction direction="left-to-right" evidence="15">
        <dbReference type="Rhea" id="RHEA:50129"/>
    </physiologicalReaction>
</comment>
<dbReference type="PANTHER" id="PTHR44229">
    <property type="entry name" value="15-HYDROXYPROSTAGLANDIN DEHYDROGENASE [NAD(+)]"/>
    <property type="match status" value="1"/>
</dbReference>
<keyword evidence="2" id="KW-0276">Fatty acid metabolism</keyword>
<comment type="catalytic activity">
    <reaction evidence="12">
        <text>14-hydroxy-(4Z,7Z,10Z,12E,16Z,19Z)-docosahexaenoate + NAD(+) = 14-oxo-(4Z,7Z,10Z,12E,16Z,19Z)-docosahexaenoate + NADH + H(+)</text>
        <dbReference type="Rhea" id="RHEA:48952"/>
        <dbReference type="ChEBI" id="CHEBI:15378"/>
        <dbReference type="ChEBI" id="CHEBI:57540"/>
        <dbReference type="ChEBI" id="CHEBI:57945"/>
        <dbReference type="ChEBI" id="CHEBI:90866"/>
        <dbReference type="ChEBI" id="CHEBI:90867"/>
    </reaction>
    <physiologicalReaction direction="left-to-right" evidence="12">
        <dbReference type="Rhea" id="RHEA:48953"/>
    </physiologicalReaction>
</comment>
<dbReference type="Proteomes" id="UP000694383">
    <property type="component" value="Unplaced"/>
</dbReference>
<evidence type="ECO:0000256" key="22">
    <source>
        <dbReference type="ARBA" id="ARBA00049188"/>
    </source>
</evidence>
<evidence type="ECO:0000256" key="12">
    <source>
        <dbReference type="ARBA" id="ARBA00048008"/>
    </source>
</evidence>
<comment type="catalytic activity">
    <reaction evidence="10">
        <text>prostaglandin E1 + NAD(+) = 15-oxoprostaglandin E1 + NADH + H(+)</text>
        <dbReference type="Rhea" id="RHEA:16477"/>
        <dbReference type="ChEBI" id="CHEBI:15378"/>
        <dbReference type="ChEBI" id="CHEBI:57397"/>
        <dbReference type="ChEBI" id="CHEBI:57401"/>
        <dbReference type="ChEBI" id="CHEBI:57540"/>
        <dbReference type="ChEBI" id="CHEBI:57945"/>
    </reaction>
    <physiologicalReaction direction="left-to-right" evidence="10">
        <dbReference type="Rhea" id="RHEA:16478"/>
    </physiologicalReaction>
</comment>
<dbReference type="Ensembl" id="ENSOSIT00000007841.1">
    <property type="protein sequence ID" value="ENSOSIP00000007349.1"/>
    <property type="gene ID" value="ENSOSIG00000004874.1"/>
</dbReference>
<keyword evidence="3" id="KW-0560">Oxidoreductase</keyword>
<evidence type="ECO:0000313" key="25">
    <source>
        <dbReference type="Proteomes" id="UP000694383"/>
    </source>
</evidence>
<comment type="similarity">
    <text evidence="1 23">Belongs to the short-chain dehydrogenases/reductases (SDR) family.</text>
</comment>
<evidence type="ECO:0000313" key="24">
    <source>
        <dbReference type="Ensembl" id="ENSOSIP00000007349.1"/>
    </source>
</evidence>
<sequence>MSLGGKVAVVTGAAKGIGKAIAEIFLQNGAKVVLLDVDEPAGKRLKNGLDQQFGEERSLFMKCSVESDEDIKAALQSTIDTFGSINILCNNAGILREGDWEKTISINLGGVIRMTYAALEHMNKLSGGQGGVVVNTSSVAALCPQGLDPLPSCPAYSATKHGVVAFTRAMAAASRASEYGIRFNVVCPVRVQTDFFSSVSQNFGQFSHLLGALQKSAERALDPSEVAECVLDLVTDEVKNGETVLLSQSGRKYLTFPQNLQ</sequence>
<dbReference type="FunFam" id="3.40.50.720:FF:000149">
    <property type="entry name" value="15-hydroxyprostaglandin dehydrogenase [NAD(+)]"/>
    <property type="match status" value="1"/>
</dbReference>
<keyword evidence="2" id="KW-0644">Prostaglandin metabolism</keyword>
<keyword evidence="25" id="KW-1185">Reference proteome</keyword>
<comment type="catalytic activity">
    <reaction evidence="14">
        <text>(11R)-hydroxy-(5Z,8Z,12E,14Z)-eicosatetraenoate + NAD(+) = 11-oxo-(5Z,8Z,12E,14Z)-eicosatetraenoate + NADH + H(+)</text>
        <dbReference type="Rhea" id="RHEA:48640"/>
        <dbReference type="ChEBI" id="CHEBI:15378"/>
        <dbReference type="ChEBI" id="CHEBI:57540"/>
        <dbReference type="ChEBI" id="CHEBI:57945"/>
        <dbReference type="ChEBI" id="CHEBI:78836"/>
        <dbReference type="ChEBI" id="CHEBI:90697"/>
    </reaction>
    <physiologicalReaction direction="left-to-right" evidence="14">
        <dbReference type="Rhea" id="RHEA:48641"/>
    </physiologicalReaction>
</comment>